<evidence type="ECO:0000259" key="1">
    <source>
        <dbReference type="PROSITE" id="PS50879"/>
    </source>
</evidence>
<dbReference type="GO" id="GO:0004523">
    <property type="term" value="F:RNA-DNA hybrid ribonuclease activity"/>
    <property type="evidence" value="ECO:0007669"/>
    <property type="project" value="InterPro"/>
</dbReference>
<feature type="domain" description="RNase H type-1" evidence="1">
    <location>
        <begin position="1"/>
        <end position="36"/>
    </location>
</feature>
<organism evidence="2 3">
    <name type="scientific">Elysia crispata</name>
    <name type="common">lettuce slug</name>
    <dbReference type="NCBI Taxonomy" id="231223"/>
    <lineage>
        <taxon>Eukaryota</taxon>
        <taxon>Metazoa</taxon>
        <taxon>Spiralia</taxon>
        <taxon>Lophotrochozoa</taxon>
        <taxon>Mollusca</taxon>
        <taxon>Gastropoda</taxon>
        <taxon>Heterobranchia</taxon>
        <taxon>Euthyneura</taxon>
        <taxon>Panpulmonata</taxon>
        <taxon>Sacoglossa</taxon>
        <taxon>Placobranchoidea</taxon>
        <taxon>Plakobranchidae</taxon>
        <taxon>Elysia</taxon>
    </lineage>
</organism>
<name>A0AAE1AH04_9GAST</name>
<dbReference type="AlphaFoldDB" id="A0AAE1AH04"/>
<dbReference type="InterPro" id="IPR002156">
    <property type="entry name" value="RNaseH_domain"/>
</dbReference>
<evidence type="ECO:0000313" key="3">
    <source>
        <dbReference type="Proteomes" id="UP001283361"/>
    </source>
</evidence>
<comment type="caution">
    <text evidence="2">The sequence shown here is derived from an EMBL/GenBank/DDBJ whole genome shotgun (WGS) entry which is preliminary data.</text>
</comment>
<proteinExistence type="predicted"/>
<keyword evidence="3" id="KW-1185">Reference proteome</keyword>
<dbReference type="GO" id="GO:0003676">
    <property type="term" value="F:nucleic acid binding"/>
    <property type="evidence" value="ECO:0007669"/>
    <property type="project" value="InterPro"/>
</dbReference>
<gene>
    <name evidence="2" type="ORF">RRG08_038494</name>
</gene>
<protein>
    <recommendedName>
        <fullName evidence="1">RNase H type-1 domain-containing protein</fullName>
    </recommendedName>
</protein>
<evidence type="ECO:0000313" key="2">
    <source>
        <dbReference type="EMBL" id="KAK3787789.1"/>
    </source>
</evidence>
<reference evidence="2" key="1">
    <citation type="journal article" date="2023" name="G3 (Bethesda)">
        <title>A reference genome for the long-term kleptoplast-retaining sea slug Elysia crispata morphotype clarki.</title>
        <authorList>
            <person name="Eastman K.E."/>
            <person name="Pendleton A.L."/>
            <person name="Shaikh M.A."/>
            <person name="Suttiyut T."/>
            <person name="Ogas R."/>
            <person name="Tomko P."/>
            <person name="Gavelis G."/>
            <person name="Widhalm J.R."/>
            <person name="Wisecaver J.H."/>
        </authorList>
    </citation>
    <scope>NUCLEOTIDE SEQUENCE</scope>
    <source>
        <strain evidence="2">ECLA1</strain>
    </source>
</reference>
<dbReference type="PROSITE" id="PS50879">
    <property type="entry name" value="RNASE_H_1"/>
    <property type="match status" value="1"/>
</dbReference>
<sequence length="223" mass="25847">MALSSTASKVVLQWIPGHIDIFGNGIADELSKEGGLMEQIQYSPSYKESKTLINSAINYRWNEGHPQYKPRHPLYHLPRADQVAIFRLRTGHNRLKHHLFSRFKIGDGPNCPCGASRQDAQHILQACSQLEEARRKYWPEPREMNQKLYDSALHLGITAQFIFGPHHLVYHEDQRRRRSPLFTPLQLRRDEGRNFDNLNSFFSVLLILGLDKIKPDERQGMPI</sequence>
<dbReference type="EMBL" id="JAWDGP010001837">
    <property type="protein sequence ID" value="KAK3787789.1"/>
    <property type="molecule type" value="Genomic_DNA"/>
</dbReference>
<dbReference type="Proteomes" id="UP001283361">
    <property type="component" value="Unassembled WGS sequence"/>
</dbReference>
<accession>A0AAE1AH04</accession>